<dbReference type="AlphaFoldDB" id="A0A3E3E2R3"/>
<protein>
    <submittedName>
        <fullName evidence="2">XRE family transcriptional regulator</fullName>
    </submittedName>
</protein>
<evidence type="ECO:0000313" key="2">
    <source>
        <dbReference type="EMBL" id="RGD75753.1"/>
    </source>
</evidence>
<dbReference type="RefSeq" id="WP_117530810.1">
    <property type="nucleotide sequence ID" value="NZ_QUSM01000001.1"/>
</dbReference>
<dbReference type="InterPro" id="IPR010982">
    <property type="entry name" value="Lambda_DNA-bd_dom_sf"/>
</dbReference>
<dbReference type="Pfam" id="PF01381">
    <property type="entry name" value="HTH_3"/>
    <property type="match status" value="1"/>
</dbReference>
<evidence type="ECO:0000313" key="3">
    <source>
        <dbReference type="Proteomes" id="UP000261212"/>
    </source>
</evidence>
<gene>
    <name evidence="2" type="ORF">DW687_00070</name>
</gene>
<sequence>MKKEIVFTAKQVGERVKERRTELNLTMPELGKRVGVNKSTIQRYEADGVDPKRTMIINGLAEALLTTPEWLTGLSEDKEYDSRTLCARDMEEHIKNYLDTVSSVVKGEPHQQLLTTFLGKMIDLYTVMTYHFADAMAEVDRVAEDEGLKQSLRRYAIESGAIMERVYRKEMELPIEDMKQFLDGILHIYDEGRTAVKMGDLFGIVTAAEERVAEKEKFRGSLTSENDD</sequence>
<dbReference type="SMART" id="SM00530">
    <property type="entry name" value="HTH_XRE"/>
    <property type="match status" value="1"/>
</dbReference>
<organism evidence="2 3">
    <name type="scientific">Anaerofustis stercorihominis</name>
    <dbReference type="NCBI Taxonomy" id="214853"/>
    <lineage>
        <taxon>Bacteria</taxon>
        <taxon>Bacillati</taxon>
        <taxon>Bacillota</taxon>
        <taxon>Clostridia</taxon>
        <taxon>Eubacteriales</taxon>
        <taxon>Eubacteriaceae</taxon>
        <taxon>Anaerofustis</taxon>
    </lineage>
</organism>
<dbReference type="InterPro" id="IPR001387">
    <property type="entry name" value="Cro/C1-type_HTH"/>
</dbReference>
<proteinExistence type="predicted"/>
<feature type="domain" description="HTH cro/C1-type" evidence="1">
    <location>
        <begin position="16"/>
        <end position="71"/>
    </location>
</feature>
<reference evidence="2 3" key="1">
    <citation type="submission" date="2018-08" db="EMBL/GenBank/DDBJ databases">
        <title>A genome reference for cultivated species of the human gut microbiota.</title>
        <authorList>
            <person name="Zou Y."/>
            <person name="Xue W."/>
            <person name="Luo G."/>
        </authorList>
    </citation>
    <scope>NUCLEOTIDE SEQUENCE [LARGE SCALE GENOMIC DNA]</scope>
    <source>
        <strain evidence="2 3">AM25-6</strain>
    </source>
</reference>
<name>A0A3E3E2R3_9FIRM</name>
<accession>A0A3E3E2R3</accession>
<dbReference type="Proteomes" id="UP000261212">
    <property type="component" value="Unassembled WGS sequence"/>
</dbReference>
<dbReference type="CDD" id="cd00093">
    <property type="entry name" value="HTH_XRE"/>
    <property type="match status" value="1"/>
</dbReference>
<dbReference type="PROSITE" id="PS50943">
    <property type="entry name" value="HTH_CROC1"/>
    <property type="match status" value="1"/>
</dbReference>
<dbReference type="SUPFAM" id="SSF47413">
    <property type="entry name" value="lambda repressor-like DNA-binding domains"/>
    <property type="match status" value="1"/>
</dbReference>
<dbReference type="GO" id="GO:0003677">
    <property type="term" value="F:DNA binding"/>
    <property type="evidence" value="ECO:0007669"/>
    <property type="project" value="InterPro"/>
</dbReference>
<evidence type="ECO:0000259" key="1">
    <source>
        <dbReference type="PROSITE" id="PS50943"/>
    </source>
</evidence>
<comment type="caution">
    <text evidence="2">The sequence shown here is derived from an EMBL/GenBank/DDBJ whole genome shotgun (WGS) entry which is preliminary data.</text>
</comment>
<dbReference type="Gene3D" id="1.10.260.40">
    <property type="entry name" value="lambda repressor-like DNA-binding domains"/>
    <property type="match status" value="1"/>
</dbReference>
<dbReference type="EMBL" id="QUSM01000001">
    <property type="protein sequence ID" value="RGD75753.1"/>
    <property type="molecule type" value="Genomic_DNA"/>
</dbReference>